<dbReference type="SUPFAM" id="SSF53300">
    <property type="entry name" value="vWA-like"/>
    <property type="match status" value="1"/>
</dbReference>
<feature type="region of interest" description="Disordered" evidence="1">
    <location>
        <begin position="1"/>
        <end position="21"/>
    </location>
</feature>
<evidence type="ECO:0000256" key="1">
    <source>
        <dbReference type="SAM" id="MobiDB-lite"/>
    </source>
</evidence>
<evidence type="ECO:0000313" key="4">
    <source>
        <dbReference type="WBParaSite" id="PSAMB.scaffold9058size5409.g32076.t1"/>
    </source>
</evidence>
<name>A0A914XMP7_9BILA</name>
<dbReference type="Pfam" id="PF00092">
    <property type="entry name" value="VWA"/>
    <property type="match status" value="1"/>
</dbReference>
<feature type="domain" description="VWFA" evidence="2">
    <location>
        <begin position="33"/>
        <end position="180"/>
    </location>
</feature>
<accession>A0A914XMP7</accession>
<protein>
    <submittedName>
        <fullName evidence="4">VWFA domain-containing protein</fullName>
    </submittedName>
</protein>
<dbReference type="InterPro" id="IPR002035">
    <property type="entry name" value="VWF_A"/>
</dbReference>
<proteinExistence type="predicted"/>
<dbReference type="AlphaFoldDB" id="A0A914XMP7"/>
<keyword evidence="3" id="KW-1185">Reference proteome</keyword>
<dbReference type="Proteomes" id="UP000887566">
    <property type="component" value="Unplaced"/>
</dbReference>
<feature type="compositionally biased region" description="Low complexity" evidence="1">
    <location>
        <begin position="1"/>
        <end position="19"/>
    </location>
</feature>
<dbReference type="WBParaSite" id="PSAMB.scaffold9058size5409.g32076.t1">
    <property type="protein sequence ID" value="PSAMB.scaffold9058size5409.g32076.t1"/>
    <property type="gene ID" value="PSAMB.scaffold9058size5409.g32076"/>
</dbReference>
<dbReference type="Gene3D" id="3.40.50.410">
    <property type="entry name" value="von Willebrand factor, type A domain"/>
    <property type="match status" value="1"/>
</dbReference>
<sequence length="223" mass="23691">MTTTTTTTTVSTPSASPTTPINPDCDLSQLLYDVALVFDVGEIATIDTNRLLNYAKNVALLFSANFTIGSKGGQFALLQYGDARGAWTWADFKTYGSHNALNSHINGSVRGSGQGPNDLDKAFEQIYEYFIAPGPEPGVRPNARHMVIFFSTQSPANLTAAISAAKTLRNATFCTVGIASGGVDISRVVGGANFATALNSPNDIPTVVQWLRHFVCTQPACPP</sequence>
<dbReference type="PROSITE" id="PS50234">
    <property type="entry name" value="VWFA"/>
    <property type="match status" value="1"/>
</dbReference>
<reference evidence="4" key="1">
    <citation type="submission" date="2022-11" db="UniProtKB">
        <authorList>
            <consortium name="WormBaseParasite"/>
        </authorList>
    </citation>
    <scope>IDENTIFICATION</scope>
</reference>
<evidence type="ECO:0000313" key="3">
    <source>
        <dbReference type="Proteomes" id="UP000887566"/>
    </source>
</evidence>
<dbReference type="InterPro" id="IPR036465">
    <property type="entry name" value="vWFA_dom_sf"/>
</dbReference>
<organism evidence="3 4">
    <name type="scientific">Plectus sambesii</name>
    <dbReference type="NCBI Taxonomy" id="2011161"/>
    <lineage>
        <taxon>Eukaryota</taxon>
        <taxon>Metazoa</taxon>
        <taxon>Ecdysozoa</taxon>
        <taxon>Nematoda</taxon>
        <taxon>Chromadorea</taxon>
        <taxon>Plectida</taxon>
        <taxon>Plectina</taxon>
        <taxon>Plectoidea</taxon>
        <taxon>Plectidae</taxon>
        <taxon>Plectus</taxon>
    </lineage>
</organism>
<evidence type="ECO:0000259" key="2">
    <source>
        <dbReference type="PROSITE" id="PS50234"/>
    </source>
</evidence>